<keyword evidence="5" id="KW-1185">Reference proteome</keyword>
<dbReference type="Gene3D" id="3.40.50.300">
    <property type="entry name" value="P-loop containing nucleotide triphosphate hydrolases"/>
    <property type="match status" value="1"/>
</dbReference>
<dbReference type="EMBL" id="JADCNL010000002">
    <property type="protein sequence ID" value="KAG0492232.1"/>
    <property type="molecule type" value="Genomic_DNA"/>
</dbReference>
<dbReference type="InterPro" id="IPR050168">
    <property type="entry name" value="AAA_ATPase_domain"/>
</dbReference>
<accession>A0A835VB59</accession>
<dbReference type="InterPro" id="IPR003960">
    <property type="entry name" value="ATPase_AAA_CS"/>
</dbReference>
<comment type="caution">
    <text evidence="4">The sequence shown here is derived from an EMBL/GenBank/DDBJ whole genome shotgun (WGS) entry which is preliminary data.</text>
</comment>
<dbReference type="GO" id="GO:0016887">
    <property type="term" value="F:ATP hydrolysis activity"/>
    <property type="evidence" value="ECO:0007669"/>
    <property type="project" value="InterPro"/>
</dbReference>
<dbReference type="Proteomes" id="UP000636800">
    <property type="component" value="Chromosome 2"/>
</dbReference>
<gene>
    <name evidence="4" type="ORF">HPP92_005630</name>
</gene>
<dbReference type="PROSITE" id="PS00674">
    <property type="entry name" value="AAA"/>
    <property type="match status" value="1"/>
</dbReference>
<dbReference type="GO" id="GO:0009507">
    <property type="term" value="C:chloroplast"/>
    <property type="evidence" value="ECO:0007669"/>
    <property type="project" value="TreeGrafter"/>
</dbReference>
<dbReference type="Pfam" id="PF17862">
    <property type="entry name" value="AAA_lid_3"/>
    <property type="match status" value="1"/>
</dbReference>
<keyword evidence="2" id="KW-0067">ATP-binding</keyword>
<feature type="domain" description="AAA ATPase AAA+ lid" evidence="3">
    <location>
        <begin position="39"/>
        <end position="60"/>
    </location>
</feature>
<dbReference type="PANTHER" id="PTHR23077:SF27">
    <property type="entry name" value="ATPASE FAMILY GENE 2 PROTEIN HOMOLOG A"/>
    <property type="match status" value="1"/>
</dbReference>
<evidence type="ECO:0000313" key="4">
    <source>
        <dbReference type="EMBL" id="KAG0492232.1"/>
    </source>
</evidence>
<dbReference type="InterPro" id="IPR027417">
    <property type="entry name" value="P-loop_NTPase"/>
</dbReference>
<evidence type="ECO:0000256" key="2">
    <source>
        <dbReference type="ARBA" id="ARBA00022840"/>
    </source>
</evidence>
<evidence type="ECO:0000313" key="5">
    <source>
        <dbReference type="Proteomes" id="UP000636800"/>
    </source>
</evidence>
<dbReference type="AlphaFoldDB" id="A0A835VB59"/>
<dbReference type="PANTHER" id="PTHR23077">
    <property type="entry name" value="AAA-FAMILY ATPASE"/>
    <property type="match status" value="1"/>
</dbReference>
<dbReference type="GO" id="GO:0005524">
    <property type="term" value="F:ATP binding"/>
    <property type="evidence" value="ECO:0007669"/>
    <property type="project" value="UniProtKB-KW"/>
</dbReference>
<sequence>MATNISEAFKRIGLEQRSGVTVIAATNRPDKIDPALLRPGYTGADIKLACREAAVAALEE</sequence>
<organism evidence="4 5">
    <name type="scientific">Vanilla planifolia</name>
    <name type="common">Vanilla</name>
    <dbReference type="NCBI Taxonomy" id="51239"/>
    <lineage>
        <taxon>Eukaryota</taxon>
        <taxon>Viridiplantae</taxon>
        <taxon>Streptophyta</taxon>
        <taxon>Embryophyta</taxon>
        <taxon>Tracheophyta</taxon>
        <taxon>Spermatophyta</taxon>
        <taxon>Magnoliopsida</taxon>
        <taxon>Liliopsida</taxon>
        <taxon>Asparagales</taxon>
        <taxon>Orchidaceae</taxon>
        <taxon>Vanilloideae</taxon>
        <taxon>Vanilleae</taxon>
        <taxon>Vanilla</taxon>
    </lineage>
</organism>
<dbReference type="SUPFAM" id="SSF52540">
    <property type="entry name" value="P-loop containing nucleoside triphosphate hydrolases"/>
    <property type="match status" value="1"/>
</dbReference>
<reference evidence="4 5" key="1">
    <citation type="journal article" date="2020" name="Nat. Food">
        <title>A phased Vanilla planifolia genome enables genetic improvement of flavour and production.</title>
        <authorList>
            <person name="Hasing T."/>
            <person name="Tang H."/>
            <person name="Brym M."/>
            <person name="Khazi F."/>
            <person name="Huang T."/>
            <person name="Chambers A.H."/>
        </authorList>
    </citation>
    <scope>NUCLEOTIDE SEQUENCE [LARGE SCALE GENOMIC DNA]</scope>
    <source>
        <tissue evidence="4">Leaf</tissue>
    </source>
</reference>
<proteinExistence type="predicted"/>
<evidence type="ECO:0000259" key="3">
    <source>
        <dbReference type="Pfam" id="PF17862"/>
    </source>
</evidence>
<keyword evidence="1" id="KW-0547">Nucleotide-binding</keyword>
<dbReference type="InterPro" id="IPR041569">
    <property type="entry name" value="AAA_lid_3"/>
</dbReference>
<name>A0A835VB59_VANPL</name>
<protein>
    <recommendedName>
        <fullName evidence="3">AAA ATPase AAA+ lid domain-containing protein</fullName>
    </recommendedName>
</protein>
<dbReference type="OrthoDB" id="270392at2759"/>
<evidence type="ECO:0000256" key="1">
    <source>
        <dbReference type="ARBA" id="ARBA00022741"/>
    </source>
</evidence>